<keyword evidence="11" id="KW-1185">Reference proteome</keyword>
<proteinExistence type="inferred from homology"/>
<keyword evidence="5" id="KW-0677">Repeat</keyword>
<dbReference type="GO" id="GO:0016020">
    <property type="term" value="C:membrane"/>
    <property type="evidence" value="ECO:0007669"/>
    <property type="project" value="UniProtKB-SubCell"/>
</dbReference>
<keyword evidence="7 8" id="KW-0472">Membrane</keyword>
<dbReference type="InterPro" id="IPR018108">
    <property type="entry name" value="MCP_transmembrane"/>
</dbReference>
<organism evidence="10 11">
    <name type="scientific">Nicotiana attenuata</name>
    <name type="common">Coyote tobacco</name>
    <dbReference type="NCBI Taxonomy" id="49451"/>
    <lineage>
        <taxon>Eukaryota</taxon>
        <taxon>Viridiplantae</taxon>
        <taxon>Streptophyta</taxon>
        <taxon>Embryophyta</taxon>
        <taxon>Tracheophyta</taxon>
        <taxon>Spermatophyta</taxon>
        <taxon>Magnoliopsida</taxon>
        <taxon>eudicotyledons</taxon>
        <taxon>Gunneridae</taxon>
        <taxon>Pentapetalae</taxon>
        <taxon>asterids</taxon>
        <taxon>lamiids</taxon>
        <taxon>Solanales</taxon>
        <taxon>Solanaceae</taxon>
        <taxon>Nicotianoideae</taxon>
        <taxon>Nicotianeae</taxon>
        <taxon>Nicotiana</taxon>
    </lineage>
</organism>
<evidence type="ECO:0000256" key="9">
    <source>
        <dbReference type="RuleBase" id="RU000488"/>
    </source>
</evidence>
<dbReference type="SUPFAM" id="SSF103506">
    <property type="entry name" value="Mitochondrial carrier"/>
    <property type="match status" value="1"/>
</dbReference>
<evidence type="ECO:0000256" key="6">
    <source>
        <dbReference type="ARBA" id="ARBA00022989"/>
    </source>
</evidence>
<evidence type="ECO:0000256" key="1">
    <source>
        <dbReference type="ARBA" id="ARBA00004141"/>
    </source>
</evidence>
<accession>A0A314L3V9</accession>
<dbReference type="AlphaFoldDB" id="A0A314L3V9"/>
<comment type="similarity">
    <text evidence="2 9">Belongs to the mitochondrial carrier (TC 2.A.29) family.</text>
</comment>
<evidence type="ECO:0000313" key="11">
    <source>
        <dbReference type="Proteomes" id="UP000187609"/>
    </source>
</evidence>
<gene>
    <name evidence="10" type="primary">DTC_0</name>
    <name evidence="10" type="ORF">A4A49_59480</name>
</gene>
<dbReference type="InterPro" id="IPR050391">
    <property type="entry name" value="Mito_Metabolite_Transporter"/>
</dbReference>
<name>A0A314L3V9_NICAT</name>
<dbReference type="PANTHER" id="PTHR45618">
    <property type="entry name" value="MITOCHONDRIAL DICARBOXYLATE CARRIER-RELATED"/>
    <property type="match status" value="1"/>
</dbReference>
<dbReference type="SMR" id="A0A314L3V9"/>
<evidence type="ECO:0000256" key="4">
    <source>
        <dbReference type="ARBA" id="ARBA00022692"/>
    </source>
</evidence>
<keyword evidence="4 8" id="KW-0812">Transmembrane</keyword>
<comment type="subcellular location">
    <subcellularLocation>
        <location evidence="1">Membrane</location>
        <topology evidence="1">Multi-pass membrane protein</topology>
    </subcellularLocation>
</comment>
<dbReference type="Gramene" id="OIT36336">
    <property type="protein sequence ID" value="OIT36336"/>
    <property type="gene ID" value="A4A49_59480"/>
</dbReference>
<comment type="caution">
    <text evidence="10">The sequence shown here is derived from an EMBL/GenBank/DDBJ whole genome shotgun (WGS) entry which is preliminary data.</text>
</comment>
<dbReference type="EMBL" id="MJEQ01000444">
    <property type="protein sequence ID" value="OIT36336.1"/>
    <property type="molecule type" value="Genomic_DNA"/>
</dbReference>
<reference evidence="10" key="1">
    <citation type="submission" date="2016-11" db="EMBL/GenBank/DDBJ databases">
        <title>The genome of Nicotiana attenuata.</title>
        <authorList>
            <person name="Xu S."/>
            <person name="Brockmoeller T."/>
            <person name="Gaquerel E."/>
            <person name="Navarro A."/>
            <person name="Kuhl H."/>
            <person name="Gase K."/>
            <person name="Ling Z."/>
            <person name="Zhou W."/>
            <person name="Kreitzer C."/>
            <person name="Stanke M."/>
            <person name="Tang H."/>
            <person name="Lyons E."/>
            <person name="Pandey P."/>
            <person name="Pandey S.P."/>
            <person name="Timmermann B."/>
            <person name="Baldwin I.T."/>
        </authorList>
    </citation>
    <scope>NUCLEOTIDE SEQUENCE [LARGE SCALE GENOMIC DNA]</scope>
    <source>
        <strain evidence="10">UT</strain>
    </source>
</reference>
<evidence type="ECO:0000256" key="5">
    <source>
        <dbReference type="ARBA" id="ARBA00022737"/>
    </source>
</evidence>
<dbReference type="InterPro" id="IPR023395">
    <property type="entry name" value="MCP_dom_sf"/>
</dbReference>
<keyword evidence="3 9" id="KW-0813">Transport</keyword>
<protein>
    <submittedName>
        <fullName evidence="10">Mitochondrial dicarboxylatetricarboxylate transporter dtc</fullName>
    </submittedName>
</protein>
<evidence type="ECO:0000256" key="8">
    <source>
        <dbReference type="PROSITE-ProRule" id="PRU00282"/>
    </source>
</evidence>
<keyword evidence="6" id="KW-1133">Transmembrane helix</keyword>
<evidence type="ECO:0000256" key="2">
    <source>
        <dbReference type="ARBA" id="ARBA00006375"/>
    </source>
</evidence>
<evidence type="ECO:0000256" key="7">
    <source>
        <dbReference type="ARBA" id="ARBA00023136"/>
    </source>
</evidence>
<evidence type="ECO:0000313" key="10">
    <source>
        <dbReference type="EMBL" id="OIT36336.1"/>
    </source>
</evidence>
<dbReference type="PROSITE" id="PS50920">
    <property type="entry name" value="SOLCAR"/>
    <property type="match status" value="1"/>
</dbReference>
<dbReference type="Pfam" id="PF00153">
    <property type="entry name" value="Mito_carr"/>
    <property type="match status" value="1"/>
</dbReference>
<sequence length="68" mass="6950">VADEGVLALWKGAGSVVVRAMALNMGMLAFYDQSVEFCRENLGMGEAATTVGASSVSGFFAAACIGSR</sequence>
<feature type="repeat" description="Solcar" evidence="8">
    <location>
        <begin position="1"/>
        <end position="37"/>
    </location>
</feature>
<evidence type="ECO:0000256" key="3">
    <source>
        <dbReference type="ARBA" id="ARBA00022448"/>
    </source>
</evidence>
<dbReference type="Proteomes" id="UP000187609">
    <property type="component" value="Unassembled WGS sequence"/>
</dbReference>
<feature type="non-terminal residue" evidence="10">
    <location>
        <position position="1"/>
    </location>
</feature>
<dbReference type="Gene3D" id="1.50.40.10">
    <property type="entry name" value="Mitochondrial carrier domain"/>
    <property type="match status" value="1"/>
</dbReference>